<keyword evidence="3" id="KW-1185">Reference proteome</keyword>
<evidence type="ECO:0000313" key="3">
    <source>
        <dbReference type="Proteomes" id="UP001226389"/>
    </source>
</evidence>
<gene>
    <name evidence="2" type="ORF">J2T22_001640</name>
</gene>
<keyword evidence="1" id="KW-0472">Membrane</keyword>
<name>A0ABT9UFN9_9MICC</name>
<proteinExistence type="predicted"/>
<feature type="transmembrane region" description="Helical" evidence="1">
    <location>
        <begin position="18"/>
        <end position="51"/>
    </location>
</feature>
<comment type="caution">
    <text evidence="2">The sequence shown here is derived from an EMBL/GenBank/DDBJ whole genome shotgun (WGS) entry which is preliminary data.</text>
</comment>
<keyword evidence="1" id="KW-1133">Transmembrane helix</keyword>
<protein>
    <recommendedName>
        <fullName evidence="4">DUF4190 domain-containing protein</fullName>
    </recommendedName>
</protein>
<evidence type="ECO:0008006" key="4">
    <source>
        <dbReference type="Google" id="ProtNLM"/>
    </source>
</evidence>
<accession>A0ABT9UFN9</accession>
<dbReference type="EMBL" id="JAUSSY010000005">
    <property type="protein sequence ID" value="MDQ0118462.1"/>
    <property type="molecule type" value="Genomic_DNA"/>
</dbReference>
<evidence type="ECO:0000256" key="1">
    <source>
        <dbReference type="SAM" id="Phobius"/>
    </source>
</evidence>
<keyword evidence="1" id="KW-0812">Transmembrane</keyword>
<dbReference type="RefSeq" id="WP_307489807.1">
    <property type="nucleotide sequence ID" value="NZ_JAUSSY010000005.1"/>
</dbReference>
<evidence type="ECO:0000313" key="2">
    <source>
        <dbReference type="EMBL" id="MDQ0118462.1"/>
    </source>
</evidence>
<organism evidence="2 3">
    <name type="scientific">Pseudarthrobacter defluvii</name>
    <dbReference type="NCBI Taxonomy" id="410837"/>
    <lineage>
        <taxon>Bacteria</taxon>
        <taxon>Bacillati</taxon>
        <taxon>Actinomycetota</taxon>
        <taxon>Actinomycetes</taxon>
        <taxon>Micrococcales</taxon>
        <taxon>Micrococcaceae</taxon>
        <taxon>Pseudarthrobacter</taxon>
    </lineage>
</organism>
<reference evidence="2 3" key="1">
    <citation type="submission" date="2023-07" db="EMBL/GenBank/DDBJ databases">
        <title>Sorghum-associated microbial communities from plants grown in Nebraska, USA.</title>
        <authorList>
            <person name="Schachtman D."/>
        </authorList>
    </citation>
    <scope>NUCLEOTIDE SEQUENCE [LARGE SCALE GENOMIC DNA]</scope>
    <source>
        <strain evidence="2 3">DS994</strain>
    </source>
</reference>
<dbReference type="Proteomes" id="UP001226389">
    <property type="component" value="Unassembled WGS sequence"/>
</dbReference>
<sequence length="95" mass="9671">METTRPDTRTAGLEPMAVVSVACAVLAAAGLYLMGMAVLAVFAVGAGHMALHRIERRGRSGQLAALAGLSIGYAVGVFGLAYTVWALISLAVGPL</sequence>
<feature type="transmembrane region" description="Helical" evidence="1">
    <location>
        <begin position="63"/>
        <end position="88"/>
    </location>
</feature>